<keyword evidence="3 4" id="KW-0406">Ion transport</keyword>
<dbReference type="Gene3D" id="1.20.5.620">
    <property type="entry name" value="F1F0 ATP synthase subunit B, membrane domain"/>
    <property type="match status" value="1"/>
</dbReference>
<comment type="similarity">
    <text evidence="1 4">Belongs to the V-ATPase E subunit family.</text>
</comment>
<dbReference type="EMBL" id="ACDE02000018">
    <property type="protein sequence ID" value="EEO40679.1"/>
    <property type="molecule type" value="Genomic_DNA"/>
</dbReference>
<reference evidence="6 7" key="1">
    <citation type="submission" date="2011-10" db="EMBL/GenBank/DDBJ databases">
        <title>The Genome Sequence of Fusobacterium sp. 4_1_13.</title>
        <authorList>
            <consortium name="The Broad Institute Genome Sequencing Platform"/>
            <person name="Earl A."/>
            <person name="Ward D."/>
            <person name="Feldgarden M."/>
            <person name="Gevers D."/>
            <person name="Strauss J."/>
            <person name="Ambrose C."/>
            <person name="Allen-Vercoe E."/>
            <person name="Young S.K."/>
            <person name="Zeng Q."/>
            <person name="Gargeya S."/>
            <person name="Fitzgerald M."/>
            <person name="Haas B."/>
            <person name="Abouelleil A."/>
            <person name="Alvarado L."/>
            <person name="Arachchi H.M."/>
            <person name="Berlin A."/>
            <person name="Brown A."/>
            <person name="Chapman S.B."/>
            <person name="Chen Z."/>
            <person name="Dunbar C."/>
            <person name="Freedman E."/>
            <person name="Gearin G."/>
            <person name="Goldberg J."/>
            <person name="Griggs A."/>
            <person name="Gujja S."/>
            <person name="Heiman D."/>
            <person name="Howarth C."/>
            <person name="Larson L."/>
            <person name="Lui A."/>
            <person name="MacDonald P.J."/>
            <person name="Montmayeur A."/>
            <person name="Murphy C."/>
            <person name="Neiman D."/>
            <person name="Pearson M."/>
            <person name="Priest M."/>
            <person name="Roberts A."/>
            <person name="Saif S."/>
            <person name="Shea T."/>
            <person name="Shenoy N."/>
            <person name="Sisk P."/>
            <person name="Stolte C."/>
            <person name="Sykes S."/>
            <person name="Wortman J."/>
            <person name="Nusbaum C."/>
            <person name="Birren B."/>
        </authorList>
    </citation>
    <scope>NUCLEOTIDE SEQUENCE [LARGE SCALE GENOMIC DNA]</scope>
    <source>
        <strain evidence="6 7">4_1_13</strain>
    </source>
</reference>
<name>A0A0M1VVG5_FUSVC</name>
<dbReference type="SUPFAM" id="SSF160527">
    <property type="entry name" value="V-type ATPase subunit E-like"/>
    <property type="match status" value="1"/>
</dbReference>
<dbReference type="HAMAP" id="MF_00311">
    <property type="entry name" value="ATP_synth_E_arch"/>
    <property type="match status" value="1"/>
</dbReference>
<evidence type="ECO:0000256" key="5">
    <source>
        <dbReference type="SAM" id="Coils"/>
    </source>
</evidence>
<dbReference type="InterPro" id="IPR002842">
    <property type="entry name" value="ATPase_V1_Esu"/>
</dbReference>
<dbReference type="GO" id="GO:0046933">
    <property type="term" value="F:proton-transporting ATP synthase activity, rotational mechanism"/>
    <property type="evidence" value="ECO:0007669"/>
    <property type="project" value="UniProtKB-UniRule"/>
</dbReference>
<organism evidence="6 7">
    <name type="scientific">Fusobacterium vincentii 4_1_13</name>
    <dbReference type="NCBI Taxonomy" id="469606"/>
    <lineage>
        <taxon>Bacteria</taxon>
        <taxon>Fusobacteriati</taxon>
        <taxon>Fusobacteriota</taxon>
        <taxon>Fusobacteriia</taxon>
        <taxon>Fusobacteriales</taxon>
        <taxon>Fusobacteriaceae</taxon>
        <taxon>Fusobacterium</taxon>
    </lineage>
</organism>
<dbReference type="Proteomes" id="UP000004925">
    <property type="component" value="Unassembled WGS sequence"/>
</dbReference>
<protein>
    <recommendedName>
        <fullName evidence="4">V-type proton ATPase subunit E</fullName>
    </recommendedName>
    <alternativeName>
        <fullName evidence="4">V-ATPase subunit E</fullName>
    </alternativeName>
</protein>
<evidence type="ECO:0000256" key="3">
    <source>
        <dbReference type="ARBA" id="ARBA00023065"/>
    </source>
</evidence>
<evidence type="ECO:0000256" key="1">
    <source>
        <dbReference type="ARBA" id="ARBA00005901"/>
    </source>
</evidence>
<keyword evidence="4" id="KW-0066">ATP synthesis</keyword>
<dbReference type="GO" id="GO:0042777">
    <property type="term" value="P:proton motive force-driven plasma membrane ATP synthesis"/>
    <property type="evidence" value="ECO:0007669"/>
    <property type="project" value="UniProtKB-UniRule"/>
</dbReference>
<dbReference type="Pfam" id="PF01991">
    <property type="entry name" value="vATP-synt_E"/>
    <property type="match status" value="1"/>
</dbReference>
<keyword evidence="4" id="KW-0375">Hydrogen ion transport</keyword>
<keyword evidence="5" id="KW-0175">Coiled coil</keyword>
<dbReference type="RefSeq" id="WP_005890798.1">
    <property type="nucleotide sequence ID" value="NZ_KQ235737.1"/>
</dbReference>
<evidence type="ECO:0000256" key="4">
    <source>
        <dbReference type="HAMAP-Rule" id="MF_00311"/>
    </source>
</evidence>
<dbReference type="GO" id="GO:0046961">
    <property type="term" value="F:proton-transporting ATPase activity, rotational mechanism"/>
    <property type="evidence" value="ECO:0007669"/>
    <property type="project" value="InterPro"/>
</dbReference>
<dbReference type="GO" id="GO:0005524">
    <property type="term" value="F:ATP binding"/>
    <property type="evidence" value="ECO:0007669"/>
    <property type="project" value="UniProtKB-UniRule"/>
</dbReference>
<feature type="coiled-coil region" evidence="5">
    <location>
        <begin position="24"/>
        <end position="54"/>
    </location>
</feature>
<sequence>MSNLDNLVAEILQQAQKEANRILTKTKAENLEFIENENKKIQREVDIIEQKSKEEAISLKERILSNANLKSRDMILQAKEELVDKVLEKALERLKNIDKDSYLDFIKNALKSLNVSKNAEIILTKKIKDTLGDEIFGYKVSDDVVESGCSIKDGNLIYNNEFSNLLEFNKEDLEKEILKKIFG</sequence>
<dbReference type="GO" id="GO:0033178">
    <property type="term" value="C:proton-transporting two-sector ATPase complex, catalytic domain"/>
    <property type="evidence" value="ECO:0007669"/>
    <property type="project" value="InterPro"/>
</dbReference>
<comment type="caution">
    <text evidence="6">The sequence shown here is derived from an EMBL/GenBank/DDBJ whole genome shotgun (WGS) entry which is preliminary data.</text>
</comment>
<dbReference type="AlphaFoldDB" id="A0A0M1VVG5"/>
<dbReference type="HOGENOM" id="CLU_105846_3_0_0"/>
<gene>
    <name evidence="4" type="primary">atpE</name>
    <name evidence="6" type="ORF">FSCG_01392</name>
</gene>
<evidence type="ECO:0000313" key="6">
    <source>
        <dbReference type="EMBL" id="EEO40679.1"/>
    </source>
</evidence>
<evidence type="ECO:0000313" key="7">
    <source>
        <dbReference type="Proteomes" id="UP000004925"/>
    </source>
</evidence>
<proteinExistence type="inferred from homology"/>
<dbReference type="eggNOG" id="COG1390">
    <property type="taxonomic scope" value="Bacteria"/>
</dbReference>
<evidence type="ECO:0000256" key="2">
    <source>
        <dbReference type="ARBA" id="ARBA00022448"/>
    </source>
</evidence>
<keyword evidence="2 4" id="KW-0813">Transport</keyword>
<accession>A0A0M1VVG5</accession>
<comment type="function">
    <text evidence="4">Produces ATP from ADP in the presence of a proton gradient across the membrane.</text>
</comment>